<dbReference type="InterPro" id="IPR002156">
    <property type="entry name" value="RNaseH_domain"/>
</dbReference>
<dbReference type="InterPro" id="IPR036397">
    <property type="entry name" value="RNaseH_sf"/>
</dbReference>
<dbReference type="Proteomes" id="UP001497516">
    <property type="component" value="Chromosome 1"/>
</dbReference>
<dbReference type="GO" id="GO:0003676">
    <property type="term" value="F:nucleic acid binding"/>
    <property type="evidence" value="ECO:0007669"/>
    <property type="project" value="InterPro"/>
</dbReference>
<dbReference type="InterPro" id="IPR012337">
    <property type="entry name" value="RNaseH-like_sf"/>
</dbReference>
<feature type="domain" description="RNase H type-1" evidence="1">
    <location>
        <begin position="399"/>
        <end position="529"/>
    </location>
</feature>
<organism evidence="2 3">
    <name type="scientific">Linum trigynum</name>
    <dbReference type="NCBI Taxonomy" id="586398"/>
    <lineage>
        <taxon>Eukaryota</taxon>
        <taxon>Viridiplantae</taxon>
        <taxon>Streptophyta</taxon>
        <taxon>Embryophyta</taxon>
        <taxon>Tracheophyta</taxon>
        <taxon>Spermatophyta</taxon>
        <taxon>Magnoliopsida</taxon>
        <taxon>eudicotyledons</taxon>
        <taxon>Gunneridae</taxon>
        <taxon>Pentapetalae</taxon>
        <taxon>rosids</taxon>
        <taxon>fabids</taxon>
        <taxon>Malpighiales</taxon>
        <taxon>Linaceae</taxon>
        <taxon>Linum</taxon>
    </lineage>
</organism>
<dbReference type="PROSITE" id="PS50879">
    <property type="entry name" value="RNASE_H_1"/>
    <property type="match status" value="1"/>
</dbReference>
<dbReference type="Pfam" id="PF13966">
    <property type="entry name" value="zf-RVT"/>
    <property type="match status" value="1"/>
</dbReference>
<dbReference type="PANTHER" id="PTHR47723">
    <property type="entry name" value="OS05G0353850 PROTEIN"/>
    <property type="match status" value="1"/>
</dbReference>
<evidence type="ECO:0000313" key="3">
    <source>
        <dbReference type="Proteomes" id="UP001497516"/>
    </source>
</evidence>
<dbReference type="InterPro" id="IPR044730">
    <property type="entry name" value="RNase_H-like_dom_plant"/>
</dbReference>
<dbReference type="InterPro" id="IPR053151">
    <property type="entry name" value="RNase_H-like"/>
</dbReference>
<sequence>MCASLDRVNRDFVWGEGDTRSRLHLVAWDKMVLPKSQGGAGLRSIQKANMVMLAKSGWRLIKEKDALWTQVVKTKYGSSKENLDLLRPVQGSSFTWKSLAAASTLLRSGCAWNIKNGTATKFWLDPWILQGPLKDMALEEIPAERLEEMVADLTNEDGMWCTERFAGLLPMDIQDKITSAAVDKFSTEKDTLFWTLSSNGKFSTKTAYESLLPLGTDSDAKFWKLIWSLPIPERVRCFVWLTCLGKLATNALRFSRKCAPSPNCARCNGQRETIIHILRDCPPASFLWTRHVPSNKQQRFFTSTTEDWLRLNLADVEEVSQGIPWSTFFSIAVWIIWKNRNDLCFKGISSTLTAPSLAHSVMAKVRLWHAAWIAPSLLPGLRSAPPSRVMADISWDPPRGGWMKLNLDGASNGNPGLAGAGGVLRDDSGRWISGFVAKVGEASAALAELWAFHYGLDIAWKSGCRALLVESDSQLAIQLINDRHDPVHPYATLLSSIRRRISRDWLVRISHVYREGNRVADWLSKHSLVYPYGVHELAHPPAGLLSILRDDVQGVAFQRRVVIPSSSPPLSFPPL</sequence>
<accession>A0AAV2CD00</accession>
<reference evidence="2 3" key="1">
    <citation type="submission" date="2024-04" db="EMBL/GenBank/DDBJ databases">
        <authorList>
            <person name="Fracassetti M."/>
        </authorList>
    </citation>
    <scope>NUCLEOTIDE SEQUENCE [LARGE SCALE GENOMIC DNA]</scope>
</reference>
<evidence type="ECO:0000259" key="1">
    <source>
        <dbReference type="PROSITE" id="PS50879"/>
    </source>
</evidence>
<dbReference type="SUPFAM" id="SSF53098">
    <property type="entry name" value="Ribonuclease H-like"/>
    <property type="match status" value="1"/>
</dbReference>
<dbReference type="Gene3D" id="3.30.420.10">
    <property type="entry name" value="Ribonuclease H-like superfamily/Ribonuclease H"/>
    <property type="match status" value="1"/>
</dbReference>
<protein>
    <recommendedName>
        <fullName evidence="1">RNase H type-1 domain-containing protein</fullName>
    </recommendedName>
</protein>
<dbReference type="EMBL" id="OZ034813">
    <property type="protein sequence ID" value="CAL1353630.1"/>
    <property type="molecule type" value="Genomic_DNA"/>
</dbReference>
<dbReference type="InterPro" id="IPR026960">
    <property type="entry name" value="RVT-Znf"/>
</dbReference>
<dbReference type="AlphaFoldDB" id="A0AAV2CD00"/>
<dbReference type="PANTHER" id="PTHR47723:SF19">
    <property type="entry name" value="POLYNUCLEOTIDYL TRANSFERASE, RIBONUCLEASE H-LIKE SUPERFAMILY PROTEIN"/>
    <property type="match status" value="1"/>
</dbReference>
<gene>
    <name evidence="2" type="ORF">LTRI10_LOCUS1518</name>
</gene>
<dbReference type="Pfam" id="PF13456">
    <property type="entry name" value="RVT_3"/>
    <property type="match status" value="1"/>
</dbReference>
<evidence type="ECO:0000313" key="2">
    <source>
        <dbReference type="EMBL" id="CAL1353630.1"/>
    </source>
</evidence>
<dbReference type="GO" id="GO:0004523">
    <property type="term" value="F:RNA-DNA hybrid ribonuclease activity"/>
    <property type="evidence" value="ECO:0007669"/>
    <property type="project" value="InterPro"/>
</dbReference>
<keyword evidence="3" id="KW-1185">Reference proteome</keyword>
<name>A0AAV2CD00_9ROSI</name>
<dbReference type="CDD" id="cd06222">
    <property type="entry name" value="RNase_H_like"/>
    <property type="match status" value="1"/>
</dbReference>
<proteinExistence type="predicted"/>